<comment type="caution">
    <text evidence="2">The sequence shown here is derived from an EMBL/GenBank/DDBJ whole genome shotgun (WGS) entry which is preliminary data.</text>
</comment>
<feature type="region of interest" description="Disordered" evidence="1">
    <location>
        <begin position="1"/>
        <end position="23"/>
    </location>
</feature>
<accession>A0A6A4AVB0</accession>
<protein>
    <recommendedName>
        <fullName evidence="4">ABC transporter domain-containing protein</fullName>
    </recommendedName>
</protein>
<sequence length="77" mass="8104">MSSPQSTPYAALDSLETGGKPEPTYQHLTNPCVLSWNNLSYSVACRKTAAAPDGKKTILDHVSGRCAPGELTAIMGP</sequence>
<name>A0A6A4AVB0_9STRA</name>
<feature type="non-terminal residue" evidence="2">
    <location>
        <position position="77"/>
    </location>
</feature>
<evidence type="ECO:0008006" key="4">
    <source>
        <dbReference type="Google" id="ProtNLM"/>
    </source>
</evidence>
<dbReference type="EMBL" id="QXGE01006816">
    <property type="protein sequence ID" value="KAE9264524.1"/>
    <property type="molecule type" value="Genomic_DNA"/>
</dbReference>
<evidence type="ECO:0000313" key="2">
    <source>
        <dbReference type="EMBL" id="KAE9264524.1"/>
    </source>
</evidence>
<organism evidence="2 3">
    <name type="scientific">Phytophthora fragariae</name>
    <dbReference type="NCBI Taxonomy" id="53985"/>
    <lineage>
        <taxon>Eukaryota</taxon>
        <taxon>Sar</taxon>
        <taxon>Stramenopiles</taxon>
        <taxon>Oomycota</taxon>
        <taxon>Peronosporomycetes</taxon>
        <taxon>Peronosporales</taxon>
        <taxon>Peronosporaceae</taxon>
        <taxon>Phytophthora</taxon>
    </lineage>
</organism>
<evidence type="ECO:0000313" key="3">
    <source>
        <dbReference type="Proteomes" id="UP000437068"/>
    </source>
</evidence>
<gene>
    <name evidence="2" type="ORF">PF001_g31243</name>
</gene>
<dbReference type="AlphaFoldDB" id="A0A6A4AVB0"/>
<reference evidence="2 3" key="1">
    <citation type="submission" date="2018-08" db="EMBL/GenBank/DDBJ databases">
        <title>Genomic investigation of the strawberry pathogen Phytophthora fragariae indicates pathogenicity is determined by transcriptional variation in three key races.</title>
        <authorList>
            <person name="Adams T.M."/>
            <person name="Armitage A.D."/>
            <person name="Sobczyk M.K."/>
            <person name="Bates H.J."/>
            <person name="Dunwell J.M."/>
            <person name="Nellist C.F."/>
            <person name="Harrison R.J."/>
        </authorList>
    </citation>
    <scope>NUCLEOTIDE SEQUENCE [LARGE SCALE GENOMIC DNA]</scope>
    <source>
        <strain evidence="2 3">A4</strain>
    </source>
</reference>
<proteinExistence type="predicted"/>
<dbReference type="Proteomes" id="UP000437068">
    <property type="component" value="Unassembled WGS sequence"/>
</dbReference>
<evidence type="ECO:0000256" key="1">
    <source>
        <dbReference type="SAM" id="MobiDB-lite"/>
    </source>
</evidence>